<proteinExistence type="predicted"/>
<evidence type="ECO:0000313" key="11">
    <source>
        <dbReference type="Proteomes" id="UP000198287"/>
    </source>
</evidence>
<evidence type="ECO:0000256" key="5">
    <source>
        <dbReference type="ARBA" id="ARBA00022777"/>
    </source>
</evidence>
<name>A0A226E9G1_FOLCA</name>
<dbReference type="GO" id="GO:0005737">
    <property type="term" value="C:cytoplasm"/>
    <property type="evidence" value="ECO:0007669"/>
    <property type="project" value="TreeGrafter"/>
</dbReference>
<evidence type="ECO:0000313" key="10">
    <source>
        <dbReference type="EMBL" id="OXA54069.1"/>
    </source>
</evidence>
<dbReference type="Pfam" id="PF00069">
    <property type="entry name" value="Pkinase"/>
    <property type="match status" value="1"/>
</dbReference>
<comment type="caution">
    <text evidence="10">The sequence shown here is derived from an EMBL/GenBank/DDBJ whole genome shotgun (WGS) entry which is preliminary data.</text>
</comment>
<dbReference type="Gene3D" id="3.30.200.20">
    <property type="entry name" value="Phosphorylase Kinase, domain 1"/>
    <property type="match status" value="1"/>
</dbReference>
<keyword evidence="4 7" id="KW-0547">Nucleotide-binding</keyword>
<dbReference type="PANTHER" id="PTHR11042:SF160">
    <property type="entry name" value="EUKARYOTIC TRANSLATION INITIATION FACTOR 2-ALPHA KINASE 1"/>
    <property type="match status" value="1"/>
</dbReference>
<keyword evidence="8" id="KW-0812">Transmembrane</keyword>
<evidence type="ECO:0000256" key="7">
    <source>
        <dbReference type="PROSITE-ProRule" id="PRU10141"/>
    </source>
</evidence>
<dbReference type="EC" id="2.7.11.1" evidence="1"/>
<dbReference type="InterPro" id="IPR050339">
    <property type="entry name" value="CC_SR_Kinase"/>
</dbReference>
<evidence type="ECO:0000259" key="9">
    <source>
        <dbReference type="PROSITE" id="PS50011"/>
    </source>
</evidence>
<dbReference type="GO" id="GO:0005634">
    <property type="term" value="C:nucleus"/>
    <property type="evidence" value="ECO:0007669"/>
    <property type="project" value="TreeGrafter"/>
</dbReference>
<dbReference type="SMART" id="SM00220">
    <property type="entry name" value="S_TKc"/>
    <property type="match status" value="1"/>
</dbReference>
<dbReference type="EMBL" id="LNIX01000005">
    <property type="protein sequence ID" value="OXA54069.1"/>
    <property type="molecule type" value="Genomic_DNA"/>
</dbReference>
<evidence type="ECO:0000256" key="2">
    <source>
        <dbReference type="ARBA" id="ARBA00022527"/>
    </source>
</evidence>
<accession>A0A226E9G1</accession>
<evidence type="ECO:0000256" key="4">
    <source>
        <dbReference type="ARBA" id="ARBA00022741"/>
    </source>
</evidence>
<feature type="domain" description="Protein kinase" evidence="9">
    <location>
        <begin position="216"/>
        <end position="529"/>
    </location>
</feature>
<keyword evidence="8" id="KW-1133">Transmembrane helix</keyword>
<dbReference type="SUPFAM" id="SSF56112">
    <property type="entry name" value="Protein kinase-like (PK-like)"/>
    <property type="match status" value="1"/>
</dbReference>
<dbReference type="InterPro" id="IPR011009">
    <property type="entry name" value="Kinase-like_dom_sf"/>
</dbReference>
<dbReference type="GO" id="GO:0005524">
    <property type="term" value="F:ATP binding"/>
    <property type="evidence" value="ECO:0007669"/>
    <property type="project" value="UniProtKB-UniRule"/>
</dbReference>
<keyword evidence="6 7" id="KW-0067">ATP-binding</keyword>
<feature type="non-terminal residue" evidence="10">
    <location>
        <position position="1"/>
    </location>
</feature>
<reference evidence="10 11" key="1">
    <citation type="submission" date="2015-12" db="EMBL/GenBank/DDBJ databases">
        <title>The genome of Folsomia candida.</title>
        <authorList>
            <person name="Faddeeva A."/>
            <person name="Derks M.F."/>
            <person name="Anvar Y."/>
            <person name="Smit S."/>
            <person name="Van Straalen N."/>
            <person name="Roelofs D."/>
        </authorList>
    </citation>
    <scope>NUCLEOTIDE SEQUENCE [LARGE SCALE GENOMIC DNA]</scope>
    <source>
        <strain evidence="10 11">VU population</strain>
        <tissue evidence="10">Whole body</tissue>
    </source>
</reference>
<dbReference type="AlphaFoldDB" id="A0A226E9G1"/>
<dbReference type="PROSITE" id="PS50011">
    <property type="entry name" value="PROTEIN_KINASE_DOM"/>
    <property type="match status" value="1"/>
</dbReference>
<evidence type="ECO:0000256" key="6">
    <source>
        <dbReference type="ARBA" id="ARBA00022840"/>
    </source>
</evidence>
<keyword evidence="8" id="KW-0472">Membrane</keyword>
<keyword evidence="11" id="KW-1185">Reference proteome</keyword>
<feature type="binding site" evidence="7">
    <location>
        <position position="248"/>
    </location>
    <ligand>
        <name>ATP</name>
        <dbReference type="ChEBI" id="CHEBI:30616"/>
    </ligand>
</feature>
<feature type="transmembrane region" description="Helical" evidence="8">
    <location>
        <begin position="154"/>
        <end position="179"/>
    </location>
</feature>
<gene>
    <name evidence="10" type="ORF">Fcan01_11193</name>
</gene>
<organism evidence="10 11">
    <name type="scientific">Folsomia candida</name>
    <name type="common">Springtail</name>
    <dbReference type="NCBI Taxonomy" id="158441"/>
    <lineage>
        <taxon>Eukaryota</taxon>
        <taxon>Metazoa</taxon>
        <taxon>Ecdysozoa</taxon>
        <taxon>Arthropoda</taxon>
        <taxon>Hexapoda</taxon>
        <taxon>Collembola</taxon>
        <taxon>Entomobryomorpha</taxon>
        <taxon>Isotomoidea</taxon>
        <taxon>Isotomidae</taxon>
        <taxon>Proisotominae</taxon>
        <taxon>Folsomia</taxon>
    </lineage>
</organism>
<dbReference type="Proteomes" id="UP000198287">
    <property type="component" value="Unassembled WGS sequence"/>
</dbReference>
<sequence length="539" mass="60353">DEENPFCQMDSSGCHNRPMTNPNVCAILFFEEDCQDCHDTGLSIRFKKRQPLTEQFSEKIKSIRIRQGCQLIAVNESDENHETGRIYFTETESKIKFGCSKETSDRVPNFTETIDVLLSTPTPTIAPPTTEITNIPAIIDTVPTTTTISKSESMIPVLTLIAIIIGVAVIIALVGFAVLKRRTNHQPVLDNTNVELTALQTSLEPHPVLWRTIPSLQSLGKLGSGYFGTVLKAIDTVDVYNLSGCAIKCVDIDKTLNSMPLNDSAVLFSKLLNEVRVLSKLNSDHVVKYDSCWAACTSRNGITTHIQRLQLEAYIDTVVEEASVSVGIPTSAYGRNYLFLKLEFCDTTLDKYIAKFKNTTGCHTPLVTNIWETALQIAIGLRYIHTKKIIHRDLKPANILGVLVNSNTIVWKIADFGLSVTSEEEEYYGNPAGTAIYRSPEMRNGSVYSSQTDVYSLGLCFLELVQLCGNTFDKVDVFEKLITLREQSRRNLIKNIIPKCVHKFGKIIIEMLQEDPINRCNSGRLFDYINRHCAKFGYK</sequence>
<keyword evidence="5 10" id="KW-0418">Kinase</keyword>
<evidence type="ECO:0000256" key="3">
    <source>
        <dbReference type="ARBA" id="ARBA00022679"/>
    </source>
</evidence>
<evidence type="ECO:0000256" key="1">
    <source>
        <dbReference type="ARBA" id="ARBA00012513"/>
    </source>
</evidence>
<protein>
    <recommendedName>
        <fullName evidence="1">non-specific serine/threonine protein kinase</fullName>
        <ecNumber evidence="1">2.7.11.1</ecNumber>
    </recommendedName>
</protein>
<dbReference type="OrthoDB" id="1405469at2759"/>
<keyword evidence="2" id="KW-0723">Serine/threonine-protein kinase</keyword>
<dbReference type="Gene3D" id="1.10.510.10">
    <property type="entry name" value="Transferase(Phosphotransferase) domain 1"/>
    <property type="match status" value="1"/>
</dbReference>
<keyword evidence="3" id="KW-0808">Transferase</keyword>
<evidence type="ECO:0000256" key="8">
    <source>
        <dbReference type="SAM" id="Phobius"/>
    </source>
</evidence>
<dbReference type="InterPro" id="IPR017441">
    <property type="entry name" value="Protein_kinase_ATP_BS"/>
</dbReference>
<dbReference type="GO" id="GO:0004694">
    <property type="term" value="F:eukaryotic translation initiation factor 2alpha kinase activity"/>
    <property type="evidence" value="ECO:0007669"/>
    <property type="project" value="TreeGrafter"/>
</dbReference>
<dbReference type="PANTHER" id="PTHR11042">
    <property type="entry name" value="EUKARYOTIC TRANSLATION INITIATION FACTOR 2-ALPHA KINASE EIF2-ALPHA KINASE -RELATED"/>
    <property type="match status" value="1"/>
</dbReference>
<dbReference type="PROSITE" id="PS00107">
    <property type="entry name" value="PROTEIN_KINASE_ATP"/>
    <property type="match status" value="1"/>
</dbReference>
<dbReference type="InterPro" id="IPR000719">
    <property type="entry name" value="Prot_kinase_dom"/>
</dbReference>